<evidence type="ECO:0000313" key="2">
    <source>
        <dbReference type="EMBL" id="SBV34936.1"/>
    </source>
</evidence>
<dbReference type="Pfam" id="PF01243">
    <property type="entry name" value="PNPOx_N"/>
    <property type="match status" value="1"/>
</dbReference>
<gene>
    <name evidence="2" type="ORF">SPPYR_3821</name>
</gene>
<proteinExistence type="predicted"/>
<organism evidence="2">
    <name type="scientific">uncultured Sphingopyxis sp</name>
    <dbReference type="NCBI Taxonomy" id="310581"/>
    <lineage>
        <taxon>Bacteria</taxon>
        <taxon>Pseudomonadati</taxon>
        <taxon>Pseudomonadota</taxon>
        <taxon>Alphaproteobacteria</taxon>
        <taxon>Sphingomonadales</taxon>
        <taxon>Sphingomonadaceae</taxon>
        <taxon>Sphingopyxis</taxon>
        <taxon>environmental samples</taxon>
    </lineage>
</organism>
<evidence type="ECO:0000259" key="1">
    <source>
        <dbReference type="Pfam" id="PF01243"/>
    </source>
</evidence>
<sequence>MARNYRHILFNDTVKALQERHGSRAAYIKMDAGADGTPDALTAKELGYIALRDSFYMASVTADGWPYMQHRGGPAGFLRHIAGNRIGFADYRGNRQYISTANLTGNDRVSLFLMDYPNRERLKLVGHAAIVELADDPATVTALMPEGYRATPERAFLIDVIGWEWNCSQHITPRFTEAEISAAVRPMAAELNQLRAELAALRSIPHQPAPPPDLP</sequence>
<dbReference type="RefSeq" id="WP_295322040.1">
    <property type="nucleotide sequence ID" value="NZ_LT598653.1"/>
</dbReference>
<dbReference type="InterPro" id="IPR012349">
    <property type="entry name" value="Split_barrel_FMN-bd"/>
</dbReference>
<dbReference type="PANTHER" id="PTHR42815:SF2">
    <property type="entry name" value="FAD-BINDING, PUTATIVE (AFU_ORTHOLOGUE AFUA_6G07600)-RELATED"/>
    <property type="match status" value="1"/>
</dbReference>
<feature type="domain" description="Pyridoxamine 5'-phosphate oxidase N-terminal" evidence="1">
    <location>
        <begin position="51"/>
        <end position="146"/>
    </location>
</feature>
<dbReference type="Gene3D" id="2.30.110.10">
    <property type="entry name" value="Electron Transport, Fmn-binding Protein, Chain A"/>
    <property type="match status" value="1"/>
</dbReference>
<dbReference type="AlphaFoldDB" id="A0A1Y5Q220"/>
<reference evidence="2" key="1">
    <citation type="submission" date="2016-03" db="EMBL/GenBank/DDBJ databases">
        <authorList>
            <person name="Ploux O."/>
        </authorList>
    </citation>
    <scope>NUCLEOTIDE SEQUENCE</scope>
    <source>
        <strain evidence="2">UC10</strain>
    </source>
</reference>
<dbReference type="InterPro" id="IPR011576">
    <property type="entry name" value="Pyridox_Oxase_N"/>
</dbReference>
<dbReference type="SUPFAM" id="SSF50475">
    <property type="entry name" value="FMN-binding split barrel"/>
    <property type="match status" value="1"/>
</dbReference>
<protein>
    <submittedName>
        <fullName evidence="2">Pyridoxamine 5'-phosphate oxidase-related, FMN-binding</fullName>
    </submittedName>
</protein>
<accession>A0A1Y5Q220</accession>
<dbReference type="PANTHER" id="PTHR42815">
    <property type="entry name" value="FAD-BINDING, PUTATIVE (AFU_ORTHOLOGUE AFUA_6G07600)-RELATED"/>
    <property type="match status" value="1"/>
</dbReference>
<name>A0A1Y5Q220_9SPHN</name>
<dbReference type="EMBL" id="LT598653">
    <property type="protein sequence ID" value="SBV34936.1"/>
    <property type="molecule type" value="Genomic_DNA"/>
</dbReference>
<dbReference type="KEGG" id="sphu:SPPYR_3821"/>